<sequence>MRGVKRVVIVLTLLVVAVVVLGFVLENQQEVSLSFLSFATAQMPVSVFVVVALILGMLVGPLLGVVVRGRRRGVVSKSHD</sequence>
<keyword evidence="3 5" id="KW-1133">Transmembrane helix</keyword>
<evidence type="ECO:0000256" key="2">
    <source>
        <dbReference type="ARBA" id="ARBA00022692"/>
    </source>
</evidence>
<keyword evidence="1" id="KW-1003">Cell membrane</keyword>
<protein>
    <recommendedName>
        <fullName evidence="6">Lipopolysaccharide assembly protein A domain-containing protein</fullName>
    </recommendedName>
</protein>
<gene>
    <name evidence="7" type="ORF">CQZ99_10700</name>
</gene>
<evidence type="ECO:0000256" key="4">
    <source>
        <dbReference type="ARBA" id="ARBA00023136"/>
    </source>
</evidence>
<feature type="transmembrane region" description="Helical" evidence="5">
    <location>
        <begin position="7"/>
        <end position="25"/>
    </location>
</feature>
<evidence type="ECO:0000259" key="6">
    <source>
        <dbReference type="Pfam" id="PF06305"/>
    </source>
</evidence>
<proteinExistence type="predicted"/>
<dbReference type="STRING" id="1282356.H045_04665"/>
<dbReference type="RefSeq" id="WP_105696662.1">
    <property type="nucleotide sequence ID" value="NZ_CP159260.1"/>
</dbReference>
<evidence type="ECO:0000256" key="5">
    <source>
        <dbReference type="SAM" id="Phobius"/>
    </source>
</evidence>
<comment type="caution">
    <text evidence="7">The sequence shown here is derived from an EMBL/GenBank/DDBJ whole genome shotgun (WGS) entry which is preliminary data.</text>
</comment>
<reference evidence="7 8" key="1">
    <citation type="submission" date="2017-09" db="EMBL/GenBank/DDBJ databases">
        <title>Genomic, metabolic, and phenotypic characteristics of bacterial isolates from the natural microbiome of the model nematode Caenorhabditis elegans.</title>
        <authorList>
            <person name="Zimmermann J."/>
            <person name="Obeng N."/>
            <person name="Yang W."/>
            <person name="Obeng O."/>
            <person name="Kissoyan K."/>
            <person name="Pees B."/>
            <person name="Dirksen P."/>
            <person name="Hoppner M."/>
            <person name="Franke A."/>
            <person name="Rosenstiel P."/>
            <person name="Leippe M."/>
            <person name="Dierking K."/>
            <person name="Kaleta C."/>
            <person name="Schulenburg H."/>
        </authorList>
    </citation>
    <scope>NUCLEOTIDE SEQUENCE [LARGE SCALE GENOMIC DNA]</scope>
    <source>
        <strain evidence="7 8">MYb117</strain>
    </source>
</reference>
<keyword evidence="4 5" id="KW-0472">Membrane</keyword>
<dbReference type="InterPro" id="IPR010445">
    <property type="entry name" value="LapA_dom"/>
</dbReference>
<dbReference type="Pfam" id="PF06305">
    <property type="entry name" value="LapA_dom"/>
    <property type="match status" value="1"/>
</dbReference>
<feature type="transmembrane region" description="Helical" evidence="5">
    <location>
        <begin position="45"/>
        <end position="67"/>
    </location>
</feature>
<evidence type="ECO:0000313" key="7">
    <source>
        <dbReference type="EMBL" id="PRC19245.1"/>
    </source>
</evidence>
<keyword evidence="2 5" id="KW-0812">Transmembrane</keyword>
<evidence type="ECO:0000256" key="1">
    <source>
        <dbReference type="ARBA" id="ARBA00022475"/>
    </source>
</evidence>
<evidence type="ECO:0000256" key="3">
    <source>
        <dbReference type="ARBA" id="ARBA00022989"/>
    </source>
</evidence>
<dbReference type="AlphaFoldDB" id="A0A2S9ETQ4"/>
<dbReference type="EMBL" id="PCQL01000009">
    <property type="protein sequence ID" value="PRC19245.1"/>
    <property type="molecule type" value="Genomic_DNA"/>
</dbReference>
<dbReference type="Proteomes" id="UP000238045">
    <property type="component" value="Unassembled WGS sequence"/>
</dbReference>
<dbReference type="GO" id="GO:0005886">
    <property type="term" value="C:plasma membrane"/>
    <property type="evidence" value="ECO:0007669"/>
    <property type="project" value="InterPro"/>
</dbReference>
<keyword evidence="8" id="KW-1185">Reference proteome</keyword>
<evidence type="ECO:0000313" key="8">
    <source>
        <dbReference type="Proteomes" id="UP000238045"/>
    </source>
</evidence>
<feature type="domain" description="Lipopolysaccharide assembly protein A" evidence="6">
    <location>
        <begin position="26"/>
        <end position="72"/>
    </location>
</feature>
<accession>A0A2S9ETQ4</accession>
<organism evidence="7 8">
    <name type="scientific">Pseudomonas poae</name>
    <dbReference type="NCBI Taxonomy" id="200451"/>
    <lineage>
        <taxon>Bacteria</taxon>
        <taxon>Pseudomonadati</taxon>
        <taxon>Pseudomonadota</taxon>
        <taxon>Gammaproteobacteria</taxon>
        <taxon>Pseudomonadales</taxon>
        <taxon>Pseudomonadaceae</taxon>
        <taxon>Pseudomonas</taxon>
    </lineage>
</organism>
<name>A0A2S9ETQ4_9PSED</name>